<dbReference type="PANTHER" id="PTHR43514">
    <property type="entry name" value="ABC TRANSPORTER I FAMILY MEMBER 10"/>
    <property type="match status" value="1"/>
</dbReference>
<evidence type="ECO:0000256" key="7">
    <source>
        <dbReference type="ARBA" id="ARBA00022967"/>
    </source>
</evidence>
<dbReference type="OrthoDB" id="9802264at2"/>
<dbReference type="Gene3D" id="3.40.50.300">
    <property type="entry name" value="P-loop containing nucleotide triphosphate hydrolases"/>
    <property type="match status" value="1"/>
</dbReference>
<dbReference type="InterPro" id="IPR003593">
    <property type="entry name" value="AAA+_ATPase"/>
</dbReference>
<dbReference type="Pfam" id="PF00005">
    <property type="entry name" value="ABC_tran"/>
    <property type="match status" value="1"/>
</dbReference>
<dbReference type="NCBIfam" id="TIGR02142">
    <property type="entry name" value="modC_ABC"/>
    <property type="match status" value="1"/>
</dbReference>
<dbReference type="GO" id="GO:0015098">
    <property type="term" value="F:molybdate ion transmembrane transporter activity"/>
    <property type="evidence" value="ECO:0007669"/>
    <property type="project" value="InterPro"/>
</dbReference>
<dbReference type="PANTHER" id="PTHR43514:SF10">
    <property type="entry name" value="MOLYBDENUM IMPORT ATP-BINDING PROTEIN MODC 2"/>
    <property type="match status" value="1"/>
</dbReference>
<reference evidence="12 13" key="1">
    <citation type="submission" date="2018-07" db="EMBL/GenBank/DDBJ databases">
        <title>Genomic Encyclopedia of Type Strains, Phase IV (KMG-IV): sequencing the most valuable type-strain genomes for metagenomic binning, comparative biology and taxonomic classification.</title>
        <authorList>
            <person name="Goeker M."/>
        </authorList>
    </citation>
    <scope>NUCLEOTIDE SEQUENCE [LARGE SCALE GENOMIC DNA]</scope>
    <source>
        <strain evidence="12 13">DSM 26407</strain>
    </source>
</reference>
<evidence type="ECO:0000313" key="13">
    <source>
        <dbReference type="Proteomes" id="UP000252707"/>
    </source>
</evidence>
<sequence>MGINAHFELGLGGFSLDAGFSAPGRGVTALFGRSGSGKSTLLRCIAGLERAPVGRLEVNGEVWQESGRGRFLPTHRRPIGYVFQEPGLFPHLSVQRNLEFGWKRIDRSRRRVAMDQAVELLGLGRLLGRAPGGLSGGERQRVAIARALLSSPELLLMDEPLAALDLASKAEILPYLERLHGELAIPVLYVSHAPDEVARLADHVVLLQEGRVIHQGGLNEALTRLDLPLARDPEAAAVVEVRVAEHDERYQLTYLDFPGGRFTISRRALTPGQRLRLRIHAQDVSVTLNRPGETSILNVFPARLREMAELNGSKLLLRLEVGDAILLARITRKSADHLGLRPGQPLFAQTKALALLN</sequence>
<dbReference type="InterPro" id="IPR017871">
    <property type="entry name" value="ABC_transporter-like_CS"/>
</dbReference>
<protein>
    <submittedName>
        <fullName evidence="12">Molybdate transport system ATP-binding protein</fullName>
    </submittedName>
</protein>
<dbReference type="EMBL" id="QPJY01000002">
    <property type="protein sequence ID" value="RCX32050.1"/>
    <property type="molecule type" value="Genomic_DNA"/>
</dbReference>
<evidence type="ECO:0000259" key="11">
    <source>
        <dbReference type="PROSITE" id="PS51866"/>
    </source>
</evidence>
<feature type="domain" description="ABC transporter" evidence="10">
    <location>
        <begin position="1"/>
        <end position="234"/>
    </location>
</feature>
<proteinExistence type="predicted"/>
<dbReference type="RefSeq" id="WP_114278871.1">
    <property type="nucleotide sequence ID" value="NZ_QPJY01000002.1"/>
</dbReference>
<evidence type="ECO:0000256" key="5">
    <source>
        <dbReference type="ARBA" id="ARBA00022741"/>
    </source>
</evidence>
<dbReference type="PROSITE" id="PS51866">
    <property type="entry name" value="MOP"/>
    <property type="match status" value="1"/>
</dbReference>
<evidence type="ECO:0000259" key="10">
    <source>
        <dbReference type="PROSITE" id="PS50893"/>
    </source>
</evidence>
<keyword evidence="8" id="KW-0472">Membrane</keyword>
<evidence type="ECO:0000256" key="9">
    <source>
        <dbReference type="PROSITE-ProRule" id="PRU01213"/>
    </source>
</evidence>
<dbReference type="InterPro" id="IPR008995">
    <property type="entry name" value="Mo/tungstate-bd_C_term_dom"/>
</dbReference>
<dbReference type="Pfam" id="PF03459">
    <property type="entry name" value="TOBE"/>
    <property type="match status" value="1"/>
</dbReference>
<gene>
    <name evidence="12" type="ORF">DFQ59_102403</name>
</gene>
<keyword evidence="4" id="KW-0997">Cell inner membrane</keyword>
<dbReference type="PROSITE" id="PS00211">
    <property type="entry name" value="ABC_TRANSPORTER_1"/>
    <property type="match status" value="1"/>
</dbReference>
<dbReference type="AlphaFoldDB" id="A0A369CDH0"/>
<dbReference type="SUPFAM" id="SSF52540">
    <property type="entry name" value="P-loop containing nucleoside triphosphate hydrolases"/>
    <property type="match status" value="1"/>
</dbReference>
<organism evidence="12 13">
    <name type="scientific">Thioalbus denitrificans</name>
    <dbReference type="NCBI Taxonomy" id="547122"/>
    <lineage>
        <taxon>Bacteria</taxon>
        <taxon>Pseudomonadati</taxon>
        <taxon>Pseudomonadota</taxon>
        <taxon>Gammaproteobacteria</taxon>
        <taxon>Chromatiales</taxon>
        <taxon>Ectothiorhodospiraceae</taxon>
        <taxon>Thioalbus</taxon>
    </lineage>
</organism>
<dbReference type="GO" id="GO:0140359">
    <property type="term" value="F:ABC-type transporter activity"/>
    <property type="evidence" value="ECO:0007669"/>
    <property type="project" value="InterPro"/>
</dbReference>
<keyword evidence="1" id="KW-0813">Transport</keyword>
<name>A0A369CDH0_9GAMM</name>
<dbReference type="InterPro" id="IPR003439">
    <property type="entry name" value="ABC_transporter-like_ATP-bd"/>
</dbReference>
<comment type="caution">
    <text evidence="12">The sequence shown here is derived from an EMBL/GenBank/DDBJ whole genome shotgun (WGS) entry which is preliminary data.</text>
</comment>
<dbReference type="PROSITE" id="PS50893">
    <property type="entry name" value="ABC_TRANSPORTER_2"/>
    <property type="match status" value="1"/>
</dbReference>
<dbReference type="InterPro" id="IPR004606">
    <property type="entry name" value="Mop_domain"/>
</dbReference>
<feature type="domain" description="Mop" evidence="11">
    <location>
        <begin position="293"/>
        <end position="357"/>
    </location>
</feature>
<evidence type="ECO:0000256" key="4">
    <source>
        <dbReference type="ARBA" id="ARBA00022519"/>
    </source>
</evidence>
<accession>A0A369CDH0</accession>
<keyword evidence="6 12" id="KW-0067">ATP-binding</keyword>
<evidence type="ECO:0000256" key="1">
    <source>
        <dbReference type="ARBA" id="ARBA00022448"/>
    </source>
</evidence>
<dbReference type="Proteomes" id="UP000252707">
    <property type="component" value="Unassembled WGS sequence"/>
</dbReference>
<dbReference type="GO" id="GO:0016887">
    <property type="term" value="F:ATP hydrolysis activity"/>
    <property type="evidence" value="ECO:0007669"/>
    <property type="project" value="InterPro"/>
</dbReference>
<evidence type="ECO:0000256" key="8">
    <source>
        <dbReference type="ARBA" id="ARBA00023136"/>
    </source>
</evidence>
<keyword evidence="2" id="KW-1003">Cell membrane</keyword>
<dbReference type="InterPro" id="IPR050334">
    <property type="entry name" value="Molybdenum_import_ModC"/>
</dbReference>
<evidence type="ECO:0000256" key="2">
    <source>
        <dbReference type="ARBA" id="ARBA00022475"/>
    </source>
</evidence>
<dbReference type="Gene3D" id="2.40.50.100">
    <property type="match status" value="1"/>
</dbReference>
<evidence type="ECO:0000313" key="12">
    <source>
        <dbReference type="EMBL" id="RCX32050.1"/>
    </source>
</evidence>
<keyword evidence="3 9" id="KW-0500">Molybdenum</keyword>
<keyword evidence="7" id="KW-1278">Translocase</keyword>
<keyword evidence="5" id="KW-0547">Nucleotide-binding</keyword>
<dbReference type="InterPro" id="IPR005116">
    <property type="entry name" value="Transp-assoc_OB_typ1"/>
</dbReference>
<dbReference type="SMART" id="SM00382">
    <property type="entry name" value="AAA"/>
    <property type="match status" value="1"/>
</dbReference>
<evidence type="ECO:0000256" key="6">
    <source>
        <dbReference type="ARBA" id="ARBA00022840"/>
    </source>
</evidence>
<evidence type="ECO:0000256" key="3">
    <source>
        <dbReference type="ARBA" id="ARBA00022505"/>
    </source>
</evidence>
<dbReference type="GO" id="GO:0016020">
    <property type="term" value="C:membrane"/>
    <property type="evidence" value="ECO:0007669"/>
    <property type="project" value="InterPro"/>
</dbReference>
<dbReference type="GO" id="GO:0005524">
    <property type="term" value="F:ATP binding"/>
    <property type="evidence" value="ECO:0007669"/>
    <property type="project" value="UniProtKB-KW"/>
</dbReference>
<dbReference type="InterPro" id="IPR027417">
    <property type="entry name" value="P-loop_NTPase"/>
</dbReference>
<dbReference type="InterPro" id="IPR011868">
    <property type="entry name" value="ModC_ABC_ATP-bd"/>
</dbReference>
<keyword evidence="13" id="KW-1185">Reference proteome</keyword>
<dbReference type="SUPFAM" id="SSF50331">
    <property type="entry name" value="MOP-like"/>
    <property type="match status" value="1"/>
</dbReference>